<organism evidence="1 2">
    <name type="scientific">Ophiobolus disseminans</name>
    <dbReference type="NCBI Taxonomy" id="1469910"/>
    <lineage>
        <taxon>Eukaryota</taxon>
        <taxon>Fungi</taxon>
        <taxon>Dikarya</taxon>
        <taxon>Ascomycota</taxon>
        <taxon>Pezizomycotina</taxon>
        <taxon>Dothideomycetes</taxon>
        <taxon>Pleosporomycetidae</taxon>
        <taxon>Pleosporales</taxon>
        <taxon>Pleosporineae</taxon>
        <taxon>Phaeosphaeriaceae</taxon>
        <taxon>Ophiobolus</taxon>
    </lineage>
</organism>
<evidence type="ECO:0000313" key="1">
    <source>
        <dbReference type="EMBL" id="KAF2825745.1"/>
    </source>
</evidence>
<protein>
    <submittedName>
        <fullName evidence="1">Uncharacterized protein</fullName>
    </submittedName>
</protein>
<dbReference type="EMBL" id="MU006227">
    <property type="protein sequence ID" value="KAF2825745.1"/>
    <property type="molecule type" value="Genomic_DNA"/>
</dbReference>
<dbReference type="AlphaFoldDB" id="A0A6A6ZZJ5"/>
<name>A0A6A6ZZJ5_9PLEO</name>
<gene>
    <name evidence="1" type="ORF">CC86DRAFT_293755</name>
</gene>
<reference evidence="1" key="1">
    <citation type="journal article" date="2020" name="Stud. Mycol.">
        <title>101 Dothideomycetes genomes: a test case for predicting lifestyles and emergence of pathogens.</title>
        <authorList>
            <person name="Haridas S."/>
            <person name="Albert R."/>
            <person name="Binder M."/>
            <person name="Bloem J."/>
            <person name="Labutti K."/>
            <person name="Salamov A."/>
            <person name="Andreopoulos B."/>
            <person name="Baker S."/>
            <person name="Barry K."/>
            <person name="Bills G."/>
            <person name="Bluhm B."/>
            <person name="Cannon C."/>
            <person name="Castanera R."/>
            <person name="Culley D."/>
            <person name="Daum C."/>
            <person name="Ezra D."/>
            <person name="Gonzalez J."/>
            <person name="Henrissat B."/>
            <person name="Kuo A."/>
            <person name="Liang C."/>
            <person name="Lipzen A."/>
            <person name="Lutzoni F."/>
            <person name="Magnuson J."/>
            <person name="Mondo S."/>
            <person name="Nolan M."/>
            <person name="Ohm R."/>
            <person name="Pangilinan J."/>
            <person name="Park H.-J."/>
            <person name="Ramirez L."/>
            <person name="Alfaro M."/>
            <person name="Sun H."/>
            <person name="Tritt A."/>
            <person name="Yoshinaga Y."/>
            <person name="Zwiers L.-H."/>
            <person name="Turgeon B."/>
            <person name="Goodwin S."/>
            <person name="Spatafora J."/>
            <person name="Crous P."/>
            <person name="Grigoriev I."/>
        </authorList>
    </citation>
    <scope>NUCLEOTIDE SEQUENCE</scope>
    <source>
        <strain evidence="1">CBS 113818</strain>
    </source>
</reference>
<evidence type="ECO:0000313" key="2">
    <source>
        <dbReference type="Proteomes" id="UP000799424"/>
    </source>
</evidence>
<dbReference type="Proteomes" id="UP000799424">
    <property type="component" value="Unassembled WGS sequence"/>
</dbReference>
<sequence length="210" mass="23938">MPLPQPTIPDALKLRTHLQHTLEDLPNNLPHFDEARLLGKSRNIMPECTRLRFPDDLTSLLRSPLYLYTISPRLTNPNPAPPSTYLPPSPVSITDCSSPDTDAFTILHLSIRIKWSDKTTSWATQLCYNSTMLLEGRELNANRESGFMRSFGWFCEEVGFLAREFGARDLAFGVSMGREREKGKRRSLKLKIRFGKMRTATGEIGVWRVD</sequence>
<accession>A0A6A6ZZJ5</accession>
<dbReference type="OrthoDB" id="3672963at2759"/>
<proteinExistence type="predicted"/>
<keyword evidence="2" id="KW-1185">Reference proteome</keyword>